<dbReference type="Proteomes" id="UP000632774">
    <property type="component" value="Unassembled WGS sequence"/>
</dbReference>
<evidence type="ECO:0000313" key="1">
    <source>
        <dbReference type="EMBL" id="MBE9667996.1"/>
    </source>
</evidence>
<proteinExistence type="predicted"/>
<dbReference type="InterPro" id="IPR025366">
    <property type="entry name" value="DUF4270"/>
</dbReference>
<dbReference type="RefSeq" id="WP_194107429.1">
    <property type="nucleotide sequence ID" value="NZ_JADFFM010000002.1"/>
</dbReference>
<dbReference type="Pfam" id="PF14092">
    <property type="entry name" value="DUF4270"/>
    <property type="match status" value="1"/>
</dbReference>
<reference evidence="1 2" key="1">
    <citation type="submission" date="2020-10" db="EMBL/GenBank/DDBJ databases">
        <title>Mucilaginibacter mali sp. nov., isolated from rhizosphere soil of apple orchard.</title>
        <authorList>
            <person name="Lee J.-S."/>
            <person name="Kim H.S."/>
            <person name="Kim J.-S."/>
        </authorList>
    </citation>
    <scope>NUCLEOTIDE SEQUENCE [LARGE SCALE GENOMIC DNA]</scope>
    <source>
        <strain evidence="1 2">KCTC 23157</strain>
    </source>
</reference>
<dbReference type="EMBL" id="JADFFM010000002">
    <property type="protein sequence ID" value="MBE9667996.1"/>
    <property type="molecule type" value="Genomic_DNA"/>
</dbReference>
<accession>A0ABR9XL49</accession>
<sequence>MKFFRIDLLTLLISLFILSSCKNQDGIGLNPDQSLNGTLLVDDNIAVNTVPEDSVITNGLTKTPLGYFNDPQIGTTESNVAAVLSLPLSSAYTPPSNTITIDSAVLVLRYANGFYGDSLTSKYKVNVYQLNEKPLSTINYYNTRAWNYNNSVLLGTKTFNSRTHTPVKVTDIVSGAKDTLKTLPPQVRVPISASFINNNLFNASSTVLASNTLFQNAVKGLYFTMDKTQPGAGGTFMLQMDSSNVMVYYRTTDGTTTDTATVTLPFAQRAAQIKHTYNATVQGVLSNQAAPNSTFYIQGLAGLRTKISFPNLKDIVTAAGSDIVINRAELVITPTVGSTIPFTPQTRLNMYQLDLANQRTVIQDASAADKRYLGVDVFGGFYTAKNDYHFIITGYIQDLITGKTKDYGTYLGATDFADNISSITSTYYQATPQTAGRLVAAGKVTNTSLPDYPYRIKLNIIYTKTIK</sequence>
<dbReference type="PROSITE" id="PS51257">
    <property type="entry name" value="PROKAR_LIPOPROTEIN"/>
    <property type="match status" value="1"/>
</dbReference>
<name>A0ABR9XL49_9SPHI</name>
<comment type="caution">
    <text evidence="1">The sequence shown here is derived from an EMBL/GenBank/DDBJ whole genome shotgun (WGS) entry which is preliminary data.</text>
</comment>
<gene>
    <name evidence="1" type="ORF">IRJ18_16625</name>
</gene>
<protein>
    <submittedName>
        <fullName evidence="1">DUF4270 domain-containing protein</fullName>
    </submittedName>
</protein>
<keyword evidence="2" id="KW-1185">Reference proteome</keyword>
<organism evidence="1 2">
    <name type="scientific">Mucilaginibacter boryungensis</name>
    <dbReference type="NCBI Taxonomy" id="768480"/>
    <lineage>
        <taxon>Bacteria</taxon>
        <taxon>Pseudomonadati</taxon>
        <taxon>Bacteroidota</taxon>
        <taxon>Sphingobacteriia</taxon>
        <taxon>Sphingobacteriales</taxon>
        <taxon>Sphingobacteriaceae</taxon>
        <taxon>Mucilaginibacter</taxon>
    </lineage>
</organism>
<evidence type="ECO:0000313" key="2">
    <source>
        <dbReference type="Proteomes" id="UP000632774"/>
    </source>
</evidence>